<evidence type="ECO:0000256" key="5">
    <source>
        <dbReference type="SAM" id="Coils"/>
    </source>
</evidence>
<keyword evidence="2 7" id="KW-0812">Transmembrane</keyword>
<proteinExistence type="predicted"/>
<comment type="subcellular location">
    <subcellularLocation>
        <location evidence="1">Membrane</location>
        <topology evidence="1">Multi-pass membrane protein</topology>
    </subcellularLocation>
</comment>
<evidence type="ECO:0000256" key="1">
    <source>
        <dbReference type="ARBA" id="ARBA00004141"/>
    </source>
</evidence>
<sequence length="587" mass="66217">MSTYQIYEDILKTVDHHHEQYVKHLRLLHEATTTTVIAAGTSVNTPRDRFRSRDSTRAITFSPEILSAQNAGSRACTLINESQDPRRAGIFSEKQPQPSSLYGEETDSEDGPERVNGRKGFLPLTPGSPTLSESRSISEAALRPEIGTAGCLSSFRPPEDGPYSNATYEVYDVDKHSMPKPKHTDNGDREGVLDASTVWETIQEVNSSGDALGRMTILQEPTPLMLGAAHLTMRKHFDMDELLYHLVDPAGGSKGNTKAYMDRAFESEPLKQRSFFFVFKYYTVVGEGLTPAPWQAFDSRPQDRRSDDHIDLAECSSILALSLGGEPTNKKVRPKARRRRAAAQTGALYDINAPWHLLSVQRHPKPLYNGPYAFLDSLGVEYRDAVKRYTLLNDMITRLITPPAFNTLGVINHGIKSMRCAYIDTFTKDFWAGRHHTLYVERMDVLRLELESVVEDIQKVYDKNDRIRNEIRSLREQLFSGSSVKEPRRAIEQGDNIKILTSVSMIFLLLTFVTSVFGITTFDISASDWRFPVTMVSVCVPFFLLILILQTRTGLGAIRKLVPNGQGGCSQEDTVWFQWTREWGKLR</sequence>
<evidence type="ECO:0000256" key="2">
    <source>
        <dbReference type="ARBA" id="ARBA00022692"/>
    </source>
</evidence>
<dbReference type="GO" id="GO:0046873">
    <property type="term" value="F:metal ion transmembrane transporter activity"/>
    <property type="evidence" value="ECO:0007669"/>
    <property type="project" value="InterPro"/>
</dbReference>
<dbReference type="EMBL" id="JAULSO010000002">
    <property type="protein sequence ID" value="KAK3689860.1"/>
    <property type="molecule type" value="Genomic_DNA"/>
</dbReference>
<reference evidence="8" key="2">
    <citation type="submission" date="2023-06" db="EMBL/GenBank/DDBJ databases">
        <authorList>
            <consortium name="Lawrence Berkeley National Laboratory"/>
            <person name="Haridas S."/>
            <person name="Hensen N."/>
            <person name="Bonometti L."/>
            <person name="Westerberg I."/>
            <person name="Brannstrom I.O."/>
            <person name="Guillou S."/>
            <person name="Cros-Aarteil S."/>
            <person name="Calhoun S."/>
            <person name="Kuo A."/>
            <person name="Mondo S."/>
            <person name="Pangilinan J."/>
            <person name="Riley R."/>
            <person name="Labutti K."/>
            <person name="Andreopoulos B."/>
            <person name="Lipzen A."/>
            <person name="Chen C."/>
            <person name="Yanf M."/>
            <person name="Daum C."/>
            <person name="Ng V."/>
            <person name="Clum A."/>
            <person name="Steindorff A."/>
            <person name="Ohm R."/>
            <person name="Martin F."/>
            <person name="Silar P."/>
            <person name="Natvig D."/>
            <person name="Lalanne C."/>
            <person name="Gautier V."/>
            <person name="Ament-Velasquez S.L."/>
            <person name="Kruys A."/>
            <person name="Hutchinson M.I."/>
            <person name="Powell A.J."/>
            <person name="Barry K."/>
            <person name="Miller A.N."/>
            <person name="Grigoriev I.V."/>
            <person name="Debuchy R."/>
            <person name="Gladieux P."/>
            <person name="Thoren M.H."/>
            <person name="Johannesson H."/>
        </authorList>
    </citation>
    <scope>NUCLEOTIDE SEQUENCE</scope>
    <source>
        <strain evidence="8">CBS 314.62</strain>
    </source>
</reference>
<dbReference type="GO" id="GO:0016020">
    <property type="term" value="C:membrane"/>
    <property type="evidence" value="ECO:0007669"/>
    <property type="project" value="UniProtKB-SubCell"/>
</dbReference>
<evidence type="ECO:0000256" key="4">
    <source>
        <dbReference type="ARBA" id="ARBA00023136"/>
    </source>
</evidence>
<evidence type="ECO:0000256" key="3">
    <source>
        <dbReference type="ARBA" id="ARBA00022989"/>
    </source>
</evidence>
<keyword evidence="5" id="KW-0175">Coiled coil</keyword>
<dbReference type="Pfam" id="PF01544">
    <property type="entry name" value="CorA"/>
    <property type="match status" value="1"/>
</dbReference>
<evidence type="ECO:0000313" key="9">
    <source>
        <dbReference type="Proteomes" id="UP001270362"/>
    </source>
</evidence>
<evidence type="ECO:0000256" key="7">
    <source>
        <dbReference type="SAM" id="Phobius"/>
    </source>
</evidence>
<dbReference type="Proteomes" id="UP001270362">
    <property type="component" value="Unassembled WGS sequence"/>
</dbReference>
<organism evidence="8 9">
    <name type="scientific">Podospora appendiculata</name>
    <dbReference type="NCBI Taxonomy" id="314037"/>
    <lineage>
        <taxon>Eukaryota</taxon>
        <taxon>Fungi</taxon>
        <taxon>Dikarya</taxon>
        <taxon>Ascomycota</taxon>
        <taxon>Pezizomycotina</taxon>
        <taxon>Sordariomycetes</taxon>
        <taxon>Sordariomycetidae</taxon>
        <taxon>Sordariales</taxon>
        <taxon>Podosporaceae</taxon>
        <taxon>Podospora</taxon>
    </lineage>
</organism>
<dbReference type="Gene3D" id="1.20.58.340">
    <property type="entry name" value="Magnesium transport protein CorA, transmembrane region"/>
    <property type="match status" value="1"/>
</dbReference>
<gene>
    <name evidence="8" type="ORF">B0T22DRAFT_528634</name>
</gene>
<feature type="transmembrane region" description="Helical" evidence="7">
    <location>
        <begin position="499"/>
        <end position="519"/>
    </location>
</feature>
<evidence type="ECO:0000256" key="6">
    <source>
        <dbReference type="SAM" id="MobiDB-lite"/>
    </source>
</evidence>
<name>A0AAE0XC16_9PEZI</name>
<dbReference type="InterPro" id="IPR002523">
    <property type="entry name" value="MgTranspt_CorA/ZnTranspt_ZntB"/>
</dbReference>
<keyword evidence="3 7" id="KW-1133">Transmembrane helix</keyword>
<evidence type="ECO:0000313" key="8">
    <source>
        <dbReference type="EMBL" id="KAK3689860.1"/>
    </source>
</evidence>
<comment type="caution">
    <text evidence="8">The sequence shown here is derived from an EMBL/GenBank/DDBJ whole genome shotgun (WGS) entry which is preliminary data.</text>
</comment>
<protein>
    <submittedName>
        <fullName evidence="8">Uncharacterized protein</fullName>
    </submittedName>
</protein>
<dbReference type="AlphaFoldDB" id="A0AAE0XC16"/>
<reference evidence="8" key="1">
    <citation type="journal article" date="2023" name="Mol. Phylogenet. Evol.">
        <title>Genome-scale phylogeny and comparative genomics of the fungal order Sordariales.</title>
        <authorList>
            <person name="Hensen N."/>
            <person name="Bonometti L."/>
            <person name="Westerberg I."/>
            <person name="Brannstrom I.O."/>
            <person name="Guillou S."/>
            <person name="Cros-Aarteil S."/>
            <person name="Calhoun S."/>
            <person name="Haridas S."/>
            <person name="Kuo A."/>
            <person name="Mondo S."/>
            <person name="Pangilinan J."/>
            <person name="Riley R."/>
            <person name="LaButti K."/>
            <person name="Andreopoulos B."/>
            <person name="Lipzen A."/>
            <person name="Chen C."/>
            <person name="Yan M."/>
            <person name="Daum C."/>
            <person name="Ng V."/>
            <person name="Clum A."/>
            <person name="Steindorff A."/>
            <person name="Ohm R.A."/>
            <person name="Martin F."/>
            <person name="Silar P."/>
            <person name="Natvig D.O."/>
            <person name="Lalanne C."/>
            <person name="Gautier V."/>
            <person name="Ament-Velasquez S.L."/>
            <person name="Kruys A."/>
            <person name="Hutchinson M.I."/>
            <person name="Powell A.J."/>
            <person name="Barry K."/>
            <person name="Miller A.N."/>
            <person name="Grigoriev I.V."/>
            <person name="Debuchy R."/>
            <person name="Gladieux P."/>
            <person name="Hiltunen Thoren M."/>
            <person name="Johannesson H."/>
        </authorList>
    </citation>
    <scope>NUCLEOTIDE SEQUENCE</scope>
    <source>
        <strain evidence="8">CBS 314.62</strain>
    </source>
</reference>
<feature type="transmembrane region" description="Helical" evidence="7">
    <location>
        <begin position="531"/>
        <end position="549"/>
    </location>
</feature>
<dbReference type="InterPro" id="IPR045863">
    <property type="entry name" value="CorA_TM1_TM2"/>
</dbReference>
<feature type="region of interest" description="Disordered" evidence="6">
    <location>
        <begin position="84"/>
        <end position="133"/>
    </location>
</feature>
<feature type="coiled-coil region" evidence="5">
    <location>
        <begin position="450"/>
        <end position="477"/>
    </location>
</feature>
<keyword evidence="9" id="KW-1185">Reference proteome</keyword>
<accession>A0AAE0XC16</accession>
<keyword evidence="4 7" id="KW-0472">Membrane</keyword>
<dbReference type="SUPFAM" id="SSF144083">
    <property type="entry name" value="Magnesium transport protein CorA, transmembrane region"/>
    <property type="match status" value="1"/>
</dbReference>